<dbReference type="EMBL" id="AP022612">
    <property type="protein sequence ID" value="BBZ31728.1"/>
    <property type="molecule type" value="Genomic_DNA"/>
</dbReference>
<sequence>MYVRRVAACVLALAAAGMIATAHEASAGTVFTIGGTGSALLGDQGPWPLPYTHGAPQVNIGYPSSPVHMDWSVSMGADMLQAEMESTPGHKTTVGVSQGGLVIAETKRRLMELAADDRPAADELTFIAVGDPSNPHGGLFRHLERGYVLPLLGVTVEGAPETPWDTIYITREYDGFADFPDRVGNVVAVANALLGIVYVHAQMTYPEVDLATVPAEDVTTSTNSLGGVTTSYLVRTERLPLVQPLRDLGMSEEDVKRIEAQLKPIVDAGYVRNDVPRTPAPVVESAPAVESTPEPDRAAHADPVAASTEPRRKLPRIARLDRIASDEVASKRKRISASGVGRRDDARTRQSVSTPTSAEADGGGRADRSRTGRDGGVGADRGDE</sequence>
<dbReference type="InterPro" id="IPR029058">
    <property type="entry name" value="AB_hydrolase_fold"/>
</dbReference>
<feature type="compositionally biased region" description="Basic and acidic residues" evidence="1">
    <location>
        <begin position="318"/>
        <end position="330"/>
    </location>
</feature>
<dbReference type="Proteomes" id="UP000466931">
    <property type="component" value="Chromosome"/>
</dbReference>
<evidence type="ECO:0000256" key="1">
    <source>
        <dbReference type="SAM" id="MobiDB-lite"/>
    </source>
</evidence>
<accession>A0A7I7XR68</accession>
<feature type="region of interest" description="Disordered" evidence="1">
    <location>
        <begin position="273"/>
        <end position="384"/>
    </location>
</feature>
<dbReference type="RefSeq" id="WP_085156301.1">
    <property type="nucleotide sequence ID" value="NZ_AP022612.1"/>
</dbReference>
<evidence type="ECO:0000313" key="4">
    <source>
        <dbReference type="Proteomes" id="UP000466931"/>
    </source>
</evidence>
<organism evidence="3 4">
    <name type="scientific">Mycolicibacterium confluentis</name>
    <dbReference type="NCBI Taxonomy" id="28047"/>
    <lineage>
        <taxon>Bacteria</taxon>
        <taxon>Bacillati</taxon>
        <taxon>Actinomycetota</taxon>
        <taxon>Actinomycetes</taxon>
        <taxon>Mycobacteriales</taxon>
        <taxon>Mycobacteriaceae</taxon>
        <taxon>Mycolicibacterium</taxon>
    </lineage>
</organism>
<reference evidence="3" key="2">
    <citation type="submission" date="2020-02" db="EMBL/GenBank/DDBJ databases">
        <authorList>
            <person name="Matsumoto Y."/>
            <person name="Motooka D."/>
            <person name="Nakamura S."/>
        </authorList>
    </citation>
    <scope>NUCLEOTIDE SEQUENCE</scope>
    <source>
        <strain evidence="3">JCM 13671</strain>
    </source>
</reference>
<dbReference type="Gene3D" id="3.40.50.1820">
    <property type="entry name" value="alpha/beta hydrolase"/>
    <property type="match status" value="1"/>
</dbReference>
<dbReference type="Pfam" id="PF08237">
    <property type="entry name" value="PE-PPE"/>
    <property type="match status" value="1"/>
</dbReference>
<feature type="chain" id="PRO_5043624537" evidence="2">
    <location>
        <begin position="28"/>
        <end position="384"/>
    </location>
</feature>
<feature type="signal peptide" evidence="2">
    <location>
        <begin position="1"/>
        <end position="27"/>
    </location>
</feature>
<feature type="compositionally biased region" description="Gly residues" evidence="1">
    <location>
        <begin position="374"/>
        <end position="384"/>
    </location>
</feature>
<dbReference type="OrthoDB" id="4593375at2"/>
<dbReference type="AlphaFoldDB" id="A0A7I7XR68"/>
<reference evidence="3" key="1">
    <citation type="journal article" date="2019" name="Emerg. Microbes Infect.">
        <title>Comprehensive subspecies identification of 175 nontuberculous mycobacteria species based on 7547 genomic profiles.</title>
        <authorList>
            <person name="Matsumoto Y."/>
            <person name="Kinjo T."/>
            <person name="Motooka D."/>
            <person name="Nabeya D."/>
            <person name="Jung N."/>
            <person name="Uechi K."/>
            <person name="Horii T."/>
            <person name="Iida T."/>
            <person name="Fujita J."/>
            <person name="Nakamura S."/>
        </authorList>
    </citation>
    <scope>NUCLEOTIDE SEQUENCE [LARGE SCALE GENOMIC DNA]</scope>
    <source>
        <strain evidence="3">JCM 13671</strain>
    </source>
</reference>
<feature type="compositionally biased region" description="Basic and acidic residues" evidence="1">
    <location>
        <begin position="362"/>
        <end position="373"/>
    </location>
</feature>
<name>A0A7I7XR68_9MYCO</name>
<proteinExistence type="predicted"/>
<keyword evidence="4" id="KW-1185">Reference proteome</keyword>
<dbReference type="InterPro" id="IPR013228">
    <property type="entry name" value="PE-PPE_C"/>
</dbReference>
<gene>
    <name evidence="3" type="ORF">MCNF_03330</name>
</gene>
<keyword evidence="2" id="KW-0732">Signal</keyword>
<protein>
    <submittedName>
        <fullName evidence="3">PE family protein</fullName>
    </submittedName>
</protein>
<evidence type="ECO:0000256" key="2">
    <source>
        <dbReference type="SAM" id="SignalP"/>
    </source>
</evidence>
<evidence type="ECO:0000313" key="3">
    <source>
        <dbReference type="EMBL" id="BBZ31728.1"/>
    </source>
</evidence>